<dbReference type="Proteomes" id="UP000011116">
    <property type="component" value="Chromosome 1H"/>
</dbReference>
<accession>A0A8I6WTT2</accession>
<feature type="transmembrane region" description="Helical" evidence="7">
    <location>
        <begin position="304"/>
        <end position="324"/>
    </location>
</feature>
<feature type="transmembrane region" description="Helical" evidence="7">
    <location>
        <begin position="193"/>
        <end position="213"/>
    </location>
</feature>
<feature type="transmembrane region" description="Helical" evidence="7">
    <location>
        <begin position="624"/>
        <end position="643"/>
    </location>
</feature>
<organism evidence="8 9">
    <name type="scientific">Hordeum vulgare subsp. vulgare</name>
    <name type="common">Domesticated barley</name>
    <dbReference type="NCBI Taxonomy" id="112509"/>
    <lineage>
        <taxon>Eukaryota</taxon>
        <taxon>Viridiplantae</taxon>
        <taxon>Streptophyta</taxon>
        <taxon>Embryophyta</taxon>
        <taxon>Tracheophyta</taxon>
        <taxon>Spermatophyta</taxon>
        <taxon>Magnoliopsida</taxon>
        <taxon>Liliopsida</taxon>
        <taxon>Poales</taxon>
        <taxon>Poaceae</taxon>
        <taxon>BOP clade</taxon>
        <taxon>Pooideae</taxon>
        <taxon>Triticodae</taxon>
        <taxon>Triticeae</taxon>
        <taxon>Hordeinae</taxon>
        <taxon>Hordeum</taxon>
    </lineage>
</organism>
<evidence type="ECO:0000313" key="8">
    <source>
        <dbReference type="EnsemblPlants" id="HORVU.MOREX.r3.1HG0053880.1"/>
    </source>
</evidence>
<proteinExistence type="inferred from homology"/>
<feature type="transmembrane region" description="Helical" evidence="7">
    <location>
        <begin position="233"/>
        <end position="255"/>
    </location>
</feature>
<evidence type="ECO:0000256" key="1">
    <source>
        <dbReference type="ARBA" id="ARBA00004141"/>
    </source>
</evidence>
<feature type="transmembrane region" description="Helical" evidence="7">
    <location>
        <begin position="469"/>
        <end position="489"/>
    </location>
</feature>
<reference evidence="9" key="1">
    <citation type="journal article" date="2012" name="Nature">
        <title>A physical, genetic and functional sequence assembly of the barley genome.</title>
        <authorList>
            <consortium name="The International Barley Genome Sequencing Consortium"/>
            <person name="Mayer K.F."/>
            <person name="Waugh R."/>
            <person name="Brown J.W."/>
            <person name="Schulman A."/>
            <person name="Langridge P."/>
            <person name="Platzer M."/>
            <person name="Fincher G.B."/>
            <person name="Muehlbauer G.J."/>
            <person name="Sato K."/>
            <person name="Close T.J."/>
            <person name="Wise R.P."/>
            <person name="Stein N."/>
        </authorList>
    </citation>
    <scope>NUCLEOTIDE SEQUENCE [LARGE SCALE GENOMIC DNA]</scope>
    <source>
        <strain evidence="9">cv. Morex</strain>
    </source>
</reference>
<evidence type="ECO:0000256" key="3">
    <source>
        <dbReference type="ARBA" id="ARBA00022692"/>
    </source>
</evidence>
<dbReference type="Pfam" id="PF00854">
    <property type="entry name" value="PTR2"/>
    <property type="match status" value="1"/>
</dbReference>
<feature type="transmembrane region" description="Helical" evidence="7">
    <location>
        <begin position="167"/>
        <end position="186"/>
    </location>
</feature>
<evidence type="ECO:0000256" key="7">
    <source>
        <dbReference type="SAM" id="Phobius"/>
    </source>
</evidence>
<comment type="similarity">
    <text evidence="2">Belongs to the major facilitator superfamily. Proton-dependent oligopeptide transporter (POT/PTR) (TC 2.A.17) family.</text>
</comment>
<sequence length="655" mass="71822">MNAVCWIGSCEQKAIETIEILEHATRAKHDAHRLLIMEPQLDESERDGDAPFRNRRRNKGRRYWRLRARTSTKQLRPASAGTHGQQRRAMDAEAGEAPLLSHQRNSNQVSSANYNCKPFNWKAPAIILAFEFLESIAYAGIALNLVVYLGKVLHGTTASNAANVDTWNGTTFLMPVLGAFLADTYWGKYKTVAISIIFYLTGLLIITASAIIPSLQPAPCEGNSCPPATGFQYFVLFASLYLVSIGTGGVKSALLPLGADQYDDSNLEQSKKKQAFFSWFFIAINLGVFISGTVVVWIQQNVAWSLGFGISSVCIIIATVAFLAGTPIYRVQLPTGSPLKSLVAVFVASFKKRKVEVPADSSILFDGNDADLTNEAPNKLAHTEGFRCLDKAAVVLGDQEIKESLSGRPWMLCTVTQVEEVKILVRMLPIWFTSVFYAASMCQTATTFIQQGNKMNTKIGSFSVPPASMNSASVVFMMIFVVIQDSIVIPIARRYTGNVAGLTQLQRMGVGRFLAVPALAAAALVEMWRLRSVGAGHNLSIAWQLPQFMLIACSDVFCGIAQLEFFYSEAPMSMRSLCSAFSFLAMSLGYYLNSMIISAIAALSKSGGGKGWLPADLNDGHLDYYFWLWAGIGAVNFVVYTAFAKNYTVKKVELR</sequence>
<feature type="transmembrane region" description="Helical" evidence="7">
    <location>
        <begin position="125"/>
        <end position="147"/>
    </location>
</feature>
<evidence type="ECO:0000313" key="9">
    <source>
        <dbReference type="Proteomes" id="UP000011116"/>
    </source>
</evidence>
<dbReference type="PANTHER" id="PTHR11654">
    <property type="entry name" value="OLIGOPEPTIDE TRANSPORTER-RELATED"/>
    <property type="match status" value="1"/>
</dbReference>
<dbReference type="AlphaFoldDB" id="A0A8I6WTT2"/>
<feature type="region of interest" description="Disordered" evidence="6">
    <location>
        <begin position="71"/>
        <end position="92"/>
    </location>
</feature>
<feature type="transmembrane region" description="Helical" evidence="7">
    <location>
        <begin position="276"/>
        <end position="298"/>
    </location>
</feature>
<dbReference type="SMR" id="A0A8I6WTT2"/>
<dbReference type="SUPFAM" id="SSF103473">
    <property type="entry name" value="MFS general substrate transporter"/>
    <property type="match status" value="1"/>
</dbReference>
<reference evidence="8" key="3">
    <citation type="submission" date="2022-01" db="UniProtKB">
        <authorList>
            <consortium name="EnsemblPlants"/>
        </authorList>
    </citation>
    <scope>IDENTIFICATION</scope>
    <source>
        <strain evidence="8">subsp. vulgare</strain>
    </source>
</reference>
<dbReference type="EnsemblPlants" id="HORVU.MOREX.r3.1HG0053880.1">
    <property type="protein sequence ID" value="HORVU.MOREX.r3.1HG0053880.1"/>
    <property type="gene ID" value="HORVU.MOREX.r3.1HG0053880"/>
</dbReference>
<dbReference type="GO" id="GO:0016020">
    <property type="term" value="C:membrane"/>
    <property type="evidence" value="ECO:0000318"/>
    <property type="project" value="GO_Central"/>
</dbReference>
<comment type="subcellular location">
    <subcellularLocation>
        <location evidence="1">Membrane</location>
        <topology evidence="1">Multi-pass membrane protein</topology>
    </subcellularLocation>
</comment>
<feature type="transmembrane region" description="Helical" evidence="7">
    <location>
        <begin position="430"/>
        <end position="449"/>
    </location>
</feature>
<feature type="transmembrane region" description="Helical" evidence="7">
    <location>
        <begin position="579"/>
        <end position="604"/>
    </location>
</feature>
<evidence type="ECO:0000256" key="5">
    <source>
        <dbReference type="ARBA" id="ARBA00023136"/>
    </source>
</evidence>
<keyword evidence="4 7" id="KW-1133">Transmembrane helix</keyword>
<dbReference type="Gene3D" id="1.20.1250.20">
    <property type="entry name" value="MFS general substrate transporter like domains"/>
    <property type="match status" value="1"/>
</dbReference>
<dbReference type="Gramene" id="HORVU.MOREX.r2.1HG0042220.1">
    <property type="protein sequence ID" value="HORVU.MOREX.r2.1HG0042220.1"/>
    <property type="gene ID" value="HORVU.MOREX.r2.1HG0042220"/>
</dbReference>
<keyword evidence="5 7" id="KW-0472">Membrane</keyword>
<evidence type="ECO:0000256" key="6">
    <source>
        <dbReference type="SAM" id="MobiDB-lite"/>
    </source>
</evidence>
<gene>
    <name evidence="8" type="primary">LOC123437019</name>
</gene>
<protein>
    <submittedName>
        <fullName evidence="8">Uncharacterized protein</fullName>
    </submittedName>
</protein>
<dbReference type="GO" id="GO:0022857">
    <property type="term" value="F:transmembrane transporter activity"/>
    <property type="evidence" value="ECO:0000318"/>
    <property type="project" value="GO_Central"/>
</dbReference>
<evidence type="ECO:0000256" key="2">
    <source>
        <dbReference type="ARBA" id="ARBA00005982"/>
    </source>
</evidence>
<dbReference type="GO" id="GO:0055085">
    <property type="term" value="P:transmembrane transport"/>
    <property type="evidence" value="ECO:0000318"/>
    <property type="project" value="GO_Central"/>
</dbReference>
<dbReference type="Gramene" id="HORVU.MOREX.r3.1HG0053880.1">
    <property type="protein sequence ID" value="HORVU.MOREX.r3.1HG0053880.1"/>
    <property type="gene ID" value="HORVU.MOREX.r3.1HG0053880"/>
</dbReference>
<dbReference type="InterPro" id="IPR036259">
    <property type="entry name" value="MFS_trans_sf"/>
</dbReference>
<reference evidence="8" key="2">
    <citation type="submission" date="2020-10" db="EMBL/GenBank/DDBJ databases">
        <authorList>
            <person name="Scholz U."/>
            <person name="Mascher M."/>
            <person name="Fiebig A."/>
        </authorList>
    </citation>
    <scope>NUCLEOTIDE SEQUENCE [LARGE SCALE GENOMIC DNA]</scope>
    <source>
        <strain evidence="8">cv. Morex</strain>
    </source>
</reference>
<evidence type="ECO:0000256" key="4">
    <source>
        <dbReference type="ARBA" id="ARBA00022989"/>
    </source>
</evidence>
<name>A0A8I6WTT2_HORVV</name>
<dbReference type="InterPro" id="IPR000109">
    <property type="entry name" value="POT_fam"/>
</dbReference>
<keyword evidence="9" id="KW-1185">Reference proteome</keyword>
<keyword evidence="3 7" id="KW-0812">Transmembrane</keyword>
<feature type="transmembrane region" description="Helical" evidence="7">
    <location>
        <begin position="510"/>
        <end position="528"/>
    </location>
</feature>
<dbReference type="CDD" id="cd17351">
    <property type="entry name" value="MFS_NPF"/>
    <property type="match status" value="1"/>
</dbReference>
<feature type="transmembrane region" description="Helical" evidence="7">
    <location>
        <begin position="548"/>
        <end position="567"/>
    </location>
</feature>